<dbReference type="InterPro" id="IPR046867">
    <property type="entry name" value="AldOxase/xan_DH_MoCoBD2"/>
</dbReference>
<dbReference type="AlphaFoldDB" id="A0A9J7BPP3"/>
<evidence type="ECO:0000313" key="3">
    <source>
        <dbReference type="Proteomes" id="UP001059380"/>
    </source>
</evidence>
<dbReference type="InterPro" id="IPR000674">
    <property type="entry name" value="Ald_Oxase/Xan_DH_a/b"/>
</dbReference>
<dbReference type="GO" id="GO:0016491">
    <property type="term" value="F:oxidoreductase activity"/>
    <property type="evidence" value="ECO:0007669"/>
    <property type="project" value="InterPro"/>
</dbReference>
<gene>
    <name evidence="2" type="ORF">MOP44_00845</name>
</gene>
<dbReference type="NCBIfam" id="TIGR01409">
    <property type="entry name" value="TAT_signal_seq"/>
    <property type="match status" value="1"/>
</dbReference>
<dbReference type="InterPro" id="IPR052516">
    <property type="entry name" value="N-heterocyclic_Hydroxylase"/>
</dbReference>
<dbReference type="SMART" id="SM01008">
    <property type="entry name" value="Ald_Xan_dh_C"/>
    <property type="match status" value="1"/>
</dbReference>
<evidence type="ECO:0000313" key="2">
    <source>
        <dbReference type="EMBL" id="UWZ84497.1"/>
    </source>
</evidence>
<dbReference type="InterPro" id="IPR012368">
    <property type="entry name" value="OxRdtase_Mopterin-bd_su_IorB"/>
</dbReference>
<dbReference type="Pfam" id="PF02738">
    <property type="entry name" value="MoCoBD_1"/>
    <property type="match status" value="1"/>
</dbReference>
<protein>
    <submittedName>
        <fullName evidence="2">Molybdopterin-dependent oxidoreductase</fullName>
    </submittedName>
</protein>
<dbReference type="PANTHER" id="PTHR47495:SF3">
    <property type="entry name" value="BLR6219 PROTEIN"/>
    <property type="match status" value="1"/>
</dbReference>
<dbReference type="InterPro" id="IPR006311">
    <property type="entry name" value="TAT_signal"/>
</dbReference>
<dbReference type="Proteomes" id="UP001059380">
    <property type="component" value="Chromosome"/>
</dbReference>
<name>A0A9J7BPP3_9BACT</name>
<dbReference type="KEGG" id="orp:MOP44_00845"/>
<dbReference type="RefSeq" id="WP_260794002.1">
    <property type="nucleotide sequence ID" value="NZ_CP093313.1"/>
</dbReference>
<dbReference type="PROSITE" id="PS51318">
    <property type="entry name" value="TAT"/>
    <property type="match status" value="1"/>
</dbReference>
<feature type="domain" description="Aldehyde oxidase/xanthine dehydrogenase a/b hammerhead" evidence="1">
    <location>
        <begin position="203"/>
        <end position="297"/>
    </location>
</feature>
<dbReference type="Gene3D" id="3.30.365.10">
    <property type="entry name" value="Aldehyde oxidase/xanthine dehydrogenase, molybdopterin binding domain"/>
    <property type="match status" value="4"/>
</dbReference>
<dbReference type="SUPFAM" id="SSF56003">
    <property type="entry name" value="Molybdenum cofactor-binding domain"/>
    <property type="match status" value="2"/>
</dbReference>
<dbReference type="PIRSF" id="PIRSF036389">
    <property type="entry name" value="IOR_B"/>
    <property type="match status" value="1"/>
</dbReference>
<dbReference type="InterPro" id="IPR019546">
    <property type="entry name" value="TAT_signal_bac_arc"/>
</dbReference>
<sequence length="735" mass="79100">MNRRHFLQLSALAGGGLALGLYDKPLTGAFAAAQSPRAGLSPRAFLEIHADGTVTIKSKNPEIGQGVSTMLPMLIAEELDVDWSQVRVQQAGLNEPAFGPQFAGGSMSTPLNWDPLRHVGAAARQLLITAASRKWSVPETECSTKAGKVVHASSNRSLGYGELAQDAAALPLPDASQLKLKDPKDYRIIGKPLPGIDNNAIFTGKPIFGIDVKLPGMLYAVYQKCPVFAGKVKSANLDQIRSMPGVHHAFVVEGKVKPVAVVESDPGLEPGIAIVADTWWQAHTARKALKVDWDFAAGSDSAPSMSSKAFADQAEKLLTAAPDHTIRTYGDPAAALKSAAKTIEATYSYPFLNHATLEPQNTTAKFENGKLEIWTTSQTPSGGRQLVAHQLGIPETDITIHLVRAGGGFGRRLMNDYMTEAAWISREVKAPVQVLWSREDDFTHDAYRPGGWHGLKAGLDAQGKIVAWQQHLVTYGQGKQTCPSGDIGGDEFPSGRVPNYLIGHSAMPLWLRTGAMRAPGANAYAFVGQSFLDEVALAAGRDPLDLQLELLAAKPQSGGNNGFKPERLAAVLKQVAKESNWSNRRREKGTGMGIAAYSCHLGYCAEVAEVTVDSANRVRVNQVWAVCDVGRQIINPSGARAQVEGAIMEGIGHMNVEVTLAAGRVEQTNFTQYHWPRMRQAPRMHISWRITDNSPTGLGEPAMPPVIPAVCNAIFAATGKRIRNLPITRSGFSFA</sequence>
<reference evidence="2" key="1">
    <citation type="submission" date="2021-04" db="EMBL/GenBank/DDBJ databases">
        <title>Phylogenetic analysis of Acidobacteriaceae.</title>
        <authorList>
            <person name="Qiu L."/>
            <person name="Zhang Q."/>
        </authorList>
    </citation>
    <scope>NUCLEOTIDE SEQUENCE</scope>
    <source>
        <strain evidence="2">DSM 25168</strain>
    </source>
</reference>
<evidence type="ECO:0000259" key="1">
    <source>
        <dbReference type="SMART" id="SM01008"/>
    </source>
</evidence>
<dbReference type="InterPro" id="IPR008274">
    <property type="entry name" value="AldOxase/xan_DH_MoCoBD1"/>
</dbReference>
<dbReference type="PANTHER" id="PTHR47495">
    <property type="entry name" value="ALDEHYDE DEHYDROGENASE"/>
    <property type="match status" value="1"/>
</dbReference>
<dbReference type="EMBL" id="CP093313">
    <property type="protein sequence ID" value="UWZ84497.1"/>
    <property type="molecule type" value="Genomic_DNA"/>
</dbReference>
<organism evidence="2 3">
    <name type="scientific">Occallatibacter riparius</name>
    <dbReference type="NCBI Taxonomy" id="1002689"/>
    <lineage>
        <taxon>Bacteria</taxon>
        <taxon>Pseudomonadati</taxon>
        <taxon>Acidobacteriota</taxon>
        <taxon>Terriglobia</taxon>
        <taxon>Terriglobales</taxon>
        <taxon>Acidobacteriaceae</taxon>
        <taxon>Occallatibacter</taxon>
    </lineage>
</organism>
<keyword evidence="3" id="KW-1185">Reference proteome</keyword>
<dbReference type="Gene3D" id="3.90.1170.50">
    <property type="entry name" value="Aldehyde oxidase/xanthine dehydrogenase, a/b hammerhead"/>
    <property type="match status" value="1"/>
</dbReference>
<proteinExistence type="predicted"/>
<accession>A0A9J7BPP3</accession>
<dbReference type="InterPro" id="IPR037165">
    <property type="entry name" value="AldOxase/xan_DH_Mopterin-bd_sf"/>
</dbReference>
<dbReference type="Pfam" id="PF20256">
    <property type="entry name" value="MoCoBD_2"/>
    <property type="match status" value="2"/>
</dbReference>